<evidence type="ECO:0000256" key="5">
    <source>
        <dbReference type="ARBA" id="ARBA00022692"/>
    </source>
</evidence>
<gene>
    <name evidence="11" type="ORF">DRW07_03430</name>
</gene>
<dbReference type="InterPro" id="IPR002109">
    <property type="entry name" value="Glutaredoxin"/>
</dbReference>
<evidence type="ECO:0000313" key="12">
    <source>
        <dbReference type="Proteomes" id="UP000275281"/>
    </source>
</evidence>
<proteinExistence type="predicted"/>
<feature type="domain" description="Methylamine utilisation protein MauE" evidence="10">
    <location>
        <begin position="112"/>
        <end position="231"/>
    </location>
</feature>
<keyword evidence="7 8" id="KW-0472">Membrane</keyword>
<feature type="domain" description="Glutaredoxin" evidence="9">
    <location>
        <begin position="5"/>
        <end position="58"/>
    </location>
</feature>
<sequence length="237" mass="26274">METDKHTCPFGLRAKDLLRRNGYEVEDKRLTRREEVDAFKEKMNVNTTPQIIIEDERVGGFEALQSYLGMSIREKGKASYFPVIAVFTVAALLTLIMHLPFASFSVQTIVMQFIGMAMVLLGLLKLQNIQGFVNGFLGYDLLARRYVPYAFVYPFAEVLGGLLMVGSLLPQISIPLMLFIGGIGGVSVFKAVYIDKKALKCACVGGDSNVPLGFVSFLENAVMFGAAFWMLTVNLFI</sequence>
<protein>
    <recommendedName>
        <fullName evidence="4">Methylamine utilization protein MauE</fullName>
    </recommendedName>
</protein>
<evidence type="ECO:0000256" key="4">
    <source>
        <dbReference type="ARBA" id="ARBA00019078"/>
    </source>
</evidence>
<dbReference type="GO" id="GO:0016020">
    <property type="term" value="C:membrane"/>
    <property type="evidence" value="ECO:0007669"/>
    <property type="project" value="UniProtKB-SubCell"/>
</dbReference>
<dbReference type="AlphaFoldDB" id="A0A3N5Y3Z4"/>
<name>A0A3N5Y3Z4_9ALTE</name>
<evidence type="ECO:0000256" key="1">
    <source>
        <dbReference type="ARBA" id="ARBA00003475"/>
    </source>
</evidence>
<dbReference type="GO" id="GO:0030416">
    <property type="term" value="P:methylamine metabolic process"/>
    <property type="evidence" value="ECO:0007669"/>
    <property type="project" value="InterPro"/>
</dbReference>
<dbReference type="Gene3D" id="3.40.30.10">
    <property type="entry name" value="Glutaredoxin"/>
    <property type="match status" value="1"/>
</dbReference>
<organism evidence="11 12">
    <name type="scientific">Alteromonas sediminis</name>
    <dbReference type="NCBI Taxonomy" id="2259342"/>
    <lineage>
        <taxon>Bacteria</taxon>
        <taxon>Pseudomonadati</taxon>
        <taxon>Pseudomonadota</taxon>
        <taxon>Gammaproteobacteria</taxon>
        <taxon>Alteromonadales</taxon>
        <taxon>Alteromonadaceae</taxon>
        <taxon>Alteromonas/Salinimonas group</taxon>
        <taxon>Alteromonas</taxon>
    </lineage>
</organism>
<feature type="transmembrane region" description="Helical" evidence="8">
    <location>
        <begin position="105"/>
        <end position="126"/>
    </location>
</feature>
<evidence type="ECO:0000259" key="10">
    <source>
        <dbReference type="Pfam" id="PF07291"/>
    </source>
</evidence>
<comment type="pathway">
    <text evidence="3">One-carbon metabolism; methylamine degradation.</text>
</comment>
<evidence type="ECO:0000313" key="11">
    <source>
        <dbReference type="EMBL" id="RPJ68837.1"/>
    </source>
</evidence>
<evidence type="ECO:0000256" key="6">
    <source>
        <dbReference type="ARBA" id="ARBA00022989"/>
    </source>
</evidence>
<comment type="function">
    <text evidence="1">May be specifically involved in the processing, transport, and/or maturation of the MADH beta-subunit.</text>
</comment>
<evidence type="ECO:0000256" key="2">
    <source>
        <dbReference type="ARBA" id="ARBA00004141"/>
    </source>
</evidence>
<comment type="caution">
    <text evidence="11">The sequence shown here is derived from an EMBL/GenBank/DDBJ whole genome shotgun (WGS) entry which is preliminary data.</text>
</comment>
<evidence type="ECO:0000256" key="7">
    <source>
        <dbReference type="ARBA" id="ARBA00023136"/>
    </source>
</evidence>
<comment type="subcellular location">
    <subcellularLocation>
        <location evidence="2">Membrane</location>
        <topology evidence="2">Multi-pass membrane protein</topology>
    </subcellularLocation>
</comment>
<dbReference type="CDD" id="cd02066">
    <property type="entry name" value="GRX_family"/>
    <property type="match status" value="1"/>
</dbReference>
<feature type="transmembrane region" description="Helical" evidence="8">
    <location>
        <begin position="80"/>
        <end position="99"/>
    </location>
</feature>
<keyword evidence="5 8" id="KW-0812">Transmembrane</keyword>
<dbReference type="InterPro" id="IPR036249">
    <property type="entry name" value="Thioredoxin-like_sf"/>
</dbReference>
<dbReference type="Pfam" id="PF07291">
    <property type="entry name" value="MauE"/>
    <property type="match status" value="1"/>
</dbReference>
<evidence type="ECO:0000256" key="3">
    <source>
        <dbReference type="ARBA" id="ARBA00004856"/>
    </source>
</evidence>
<dbReference type="SUPFAM" id="SSF52833">
    <property type="entry name" value="Thioredoxin-like"/>
    <property type="match status" value="1"/>
</dbReference>
<dbReference type="Proteomes" id="UP000275281">
    <property type="component" value="Unassembled WGS sequence"/>
</dbReference>
<dbReference type="OrthoDB" id="9800621at2"/>
<evidence type="ECO:0000259" key="9">
    <source>
        <dbReference type="Pfam" id="PF00462"/>
    </source>
</evidence>
<dbReference type="InterPro" id="IPR009908">
    <property type="entry name" value="Methylamine_util_MauE"/>
</dbReference>
<dbReference type="PROSITE" id="PS51354">
    <property type="entry name" value="GLUTAREDOXIN_2"/>
    <property type="match status" value="1"/>
</dbReference>
<feature type="transmembrane region" description="Helical" evidence="8">
    <location>
        <begin position="172"/>
        <end position="193"/>
    </location>
</feature>
<dbReference type="EMBL" id="RPOK01000001">
    <property type="protein sequence ID" value="RPJ68837.1"/>
    <property type="molecule type" value="Genomic_DNA"/>
</dbReference>
<feature type="transmembrane region" description="Helical" evidence="8">
    <location>
        <begin position="146"/>
        <end position="166"/>
    </location>
</feature>
<accession>A0A3N5Y3Z4</accession>
<dbReference type="Pfam" id="PF00462">
    <property type="entry name" value="Glutaredoxin"/>
    <property type="match status" value="1"/>
</dbReference>
<keyword evidence="12" id="KW-1185">Reference proteome</keyword>
<evidence type="ECO:0000256" key="8">
    <source>
        <dbReference type="SAM" id="Phobius"/>
    </source>
</evidence>
<feature type="transmembrane region" description="Helical" evidence="8">
    <location>
        <begin position="214"/>
        <end position="236"/>
    </location>
</feature>
<keyword evidence="6 8" id="KW-1133">Transmembrane helix</keyword>
<reference evidence="11 12" key="1">
    <citation type="submission" date="2018-11" db="EMBL/GenBank/DDBJ databases">
        <authorList>
            <person name="Ye M.-Q."/>
            <person name="Du Z.-J."/>
        </authorList>
    </citation>
    <scope>NUCLEOTIDE SEQUENCE [LARGE SCALE GENOMIC DNA]</scope>
    <source>
        <strain evidence="11 12">U0105</strain>
    </source>
</reference>